<proteinExistence type="predicted"/>
<sequence length="184" mass="20351">MVLRLTRLPVGLMFRYQRIILSSRTCSDKISDPYKRVGQTGGEQGSKVHTSKKFEDDVKSQRLHSDGGQEIHSTGGTPTGGDSGLRNKLIMAASLLLFSYLVYRFYSQSKPPHKAVREAEFGVRDAKKDGTHNKIWHDNDKVDPPNEGKVSVTNYGIHPMSKSDKADEVATNLLHGSPPGSTKQ</sequence>
<keyword evidence="3" id="KW-1185">Reference proteome</keyword>
<dbReference type="Proteomes" id="UP001176961">
    <property type="component" value="Unassembled WGS sequence"/>
</dbReference>
<dbReference type="EMBL" id="CATQJL010000316">
    <property type="protein sequence ID" value="CAJ0607296.1"/>
    <property type="molecule type" value="Genomic_DNA"/>
</dbReference>
<evidence type="ECO:0000313" key="3">
    <source>
        <dbReference type="Proteomes" id="UP001176961"/>
    </source>
</evidence>
<evidence type="ECO:0000313" key="2">
    <source>
        <dbReference type="EMBL" id="CAJ0607296.1"/>
    </source>
</evidence>
<feature type="region of interest" description="Disordered" evidence="1">
    <location>
        <begin position="130"/>
        <end position="184"/>
    </location>
</feature>
<evidence type="ECO:0000256" key="1">
    <source>
        <dbReference type="SAM" id="MobiDB-lite"/>
    </source>
</evidence>
<gene>
    <name evidence="2" type="ORF">CYNAS_LOCUS19279</name>
</gene>
<organism evidence="2 3">
    <name type="scientific">Cylicocyclus nassatus</name>
    <name type="common">Nematode worm</name>
    <dbReference type="NCBI Taxonomy" id="53992"/>
    <lineage>
        <taxon>Eukaryota</taxon>
        <taxon>Metazoa</taxon>
        <taxon>Ecdysozoa</taxon>
        <taxon>Nematoda</taxon>
        <taxon>Chromadorea</taxon>
        <taxon>Rhabditida</taxon>
        <taxon>Rhabditina</taxon>
        <taxon>Rhabditomorpha</taxon>
        <taxon>Strongyloidea</taxon>
        <taxon>Strongylidae</taxon>
        <taxon>Cylicocyclus</taxon>
    </lineage>
</organism>
<feature type="compositionally biased region" description="Basic and acidic residues" evidence="1">
    <location>
        <begin position="130"/>
        <end position="146"/>
    </location>
</feature>
<name>A0AA36MCM6_CYLNA</name>
<feature type="region of interest" description="Disordered" evidence="1">
    <location>
        <begin position="31"/>
        <end position="83"/>
    </location>
</feature>
<reference evidence="2" key="1">
    <citation type="submission" date="2023-07" db="EMBL/GenBank/DDBJ databases">
        <authorList>
            <consortium name="CYATHOMIX"/>
        </authorList>
    </citation>
    <scope>NUCLEOTIDE SEQUENCE</scope>
    <source>
        <strain evidence="2">N/A</strain>
    </source>
</reference>
<dbReference type="AlphaFoldDB" id="A0AA36MCM6"/>
<comment type="caution">
    <text evidence="2">The sequence shown here is derived from an EMBL/GenBank/DDBJ whole genome shotgun (WGS) entry which is preliminary data.</text>
</comment>
<protein>
    <submittedName>
        <fullName evidence="2">Uncharacterized protein</fullName>
    </submittedName>
</protein>
<feature type="compositionally biased region" description="Basic and acidic residues" evidence="1">
    <location>
        <begin position="52"/>
        <end position="69"/>
    </location>
</feature>
<accession>A0AA36MCM6</accession>